<dbReference type="Proteomes" id="UP000595437">
    <property type="component" value="Chromosome 6"/>
</dbReference>
<accession>A0A7T8K730</accession>
<evidence type="ECO:0000313" key="1">
    <source>
        <dbReference type="EMBL" id="QQP48698.1"/>
    </source>
</evidence>
<dbReference type="AlphaFoldDB" id="A0A7T8K730"/>
<organism evidence="1 2">
    <name type="scientific">Caligus rogercresseyi</name>
    <name type="common">Sea louse</name>
    <dbReference type="NCBI Taxonomy" id="217165"/>
    <lineage>
        <taxon>Eukaryota</taxon>
        <taxon>Metazoa</taxon>
        <taxon>Ecdysozoa</taxon>
        <taxon>Arthropoda</taxon>
        <taxon>Crustacea</taxon>
        <taxon>Multicrustacea</taxon>
        <taxon>Hexanauplia</taxon>
        <taxon>Copepoda</taxon>
        <taxon>Siphonostomatoida</taxon>
        <taxon>Caligidae</taxon>
        <taxon>Caligus</taxon>
    </lineage>
</organism>
<dbReference type="EMBL" id="CP045895">
    <property type="protein sequence ID" value="QQP48698.1"/>
    <property type="molecule type" value="Genomic_DNA"/>
</dbReference>
<reference evidence="2" key="1">
    <citation type="submission" date="2021-01" db="EMBL/GenBank/DDBJ databases">
        <title>Caligus Genome Assembly.</title>
        <authorList>
            <person name="Gallardo-Escarate C."/>
        </authorList>
    </citation>
    <scope>NUCLEOTIDE SEQUENCE [LARGE SCALE GENOMIC DNA]</scope>
</reference>
<keyword evidence="2" id="KW-1185">Reference proteome</keyword>
<protein>
    <submittedName>
        <fullName evidence="1">Uncharacterized protein</fullName>
    </submittedName>
</protein>
<sequence length="50" mass="5721">MPSHVFQSSILPPWISCSYLVEISSIFGFEGNQNWVAIITFDITDTMRKI</sequence>
<name>A0A7T8K730_CALRO</name>
<gene>
    <name evidence="1" type="ORF">FKW44_009091</name>
</gene>
<proteinExistence type="predicted"/>
<evidence type="ECO:0000313" key="2">
    <source>
        <dbReference type="Proteomes" id="UP000595437"/>
    </source>
</evidence>